<dbReference type="Gene3D" id="1.10.1200.10">
    <property type="entry name" value="ACP-like"/>
    <property type="match status" value="1"/>
</dbReference>
<dbReference type="PROSITE" id="PS50075">
    <property type="entry name" value="CARRIER"/>
    <property type="match status" value="1"/>
</dbReference>
<name>A6GBC6_9BACT</name>
<dbReference type="OrthoDB" id="5524493at2"/>
<dbReference type="AlphaFoldDB" id="A6GBC6"/>
<dbReference type="Pfam" id="PF00550">
    <property type="entry name" value="PP-binding"/>
    <property type="match status" value="1"/>
</dbReference>
<reference evidence="2 3" key="1">
    <citation type="submission" date="2007-06" db="EMBL/GenBank/DDBJ databases">
        <authorList>
            <person name="Shimkets L."/>
            <person name="Ferriera S."/>
            <person name="Johnson J."/>
            <person name="Kravitz S."/>
            <person name="Beeson K."/>
            <person name="Sutton G."/>
            <person name="Rogers Y.-H."/>
            <person name="Friedman R."/>
            <person name="Frazier M."/>
            <person name="Venter J.C."/>
        </authorList>
    </citation>
    <scope>NUCLEOTIDE SEQUENCE [LARGE SCALE GENOMIC DNA]</scope>
    <source>
        <strain evidence="2 3">SIR-1</strain>
    </source>
</reference>
<evidence type="ECO:0000313" key="3">
    <source>
        <dbReference type="Proteomes" id="UP000005801"/>
    </source>
</evidence>
<dbReference type="NCBIfam" id="NF003757">
    <property type="entry name" value="PRK05350.1"/>
    <property type="match status" value="1"/>
</dbReference>
<gene>
    <name evidence="2" type="ORF">PPSIR1_04483</name>
</gene>
<dbReference type="STRING" id="391625.PPSIR1_04483"/>
<evidence type="ECO:0000313" key="2">
    <source>
        <dbReference type="EMBL" id="EDM76835.1"/>
    </source>
</evidence>
<evidence type="ECO:0000259" key="1">
    <source>
        <dbReference type="PROSITE" id="PS50075"/>
    </source>
</evidence>
<dbReference type="Proteomes" id="UP000005801">
    <property type="component" value="Unassembled WGS sequence"/>
</dbReference>
<accession>A6GBC6</accession>
<dbReference type="InterPro" id="IPR036736">
    <property type="entry name" value="ACP-like_sf"/>
</dbReference>
<keyword evidence="3" id="KW-1185">Reference proteome</keyword>
<dbReference type="EMBL" id="ABCS01000057">
    <property type="protein sequence ID" value="EDM76835.1"/>
    <property type="molecule type" value="Genomic_DNA"/>
</dbReference>
<feature type="domain" description="Carrier" evidence="1">
    <location>
        <begin position="4"/>
        <end position="79"/>
    </location>
</feature>
<dbReference type="SUPFAM" id="SSF47336">
    <property type="entry name" value="ACP-like"/>
    <property type="match status" value="1"/>
</dbReference>
<organism evidence="2 3">
    <name type="scientific">Plesiocystis pacifica SIR-1</name>
    <dbReference type="NCBI Taxonomy" id="391625"/>
    <lineage>
        <taxon>Bacteria</taxon>
        <taxon>Pseudomonadati</taxon>
        <taxon>Myxococcota</taxon>
        <taxon>Polyangia</taxon>
        <taxon>Nannocystales</taxon>
        <taxon>Nannocystaceae</taxon>
        <taxon>Plesiocystis</taxon>
    </lineage>
</organism>
<comment type="caution">
    <text evidence="2">The sequence shown here is derived from an EMBL/GenBank/DDBJ whole genome shotgun (WGS) entry which is preliminary data.</text>
</comment>
<protein>
    <recommendedName>
        <fullName evidence="1">Carrier domain-containing protein</fullName>
    </recommendedName>
</protein>
<dbReference type="InterPro" id="IPR009081">
    <property type="entry name" value="PP-bd_ACP"/>
</dbReference>
<proteinExistence type="predicted"/>
<dbReference type="RefSeq" id="WP_006974017.1">
    <property type="nucleotide sequence ID" value="NZ_ABCS01000057.1"/>
</dbReference>
<sequence>MTREAIFDEVRRTIAALFELDAGEVRGASTVFDDLDLDSIDAIDLVAKLQQFSGQRIEEEQMRRVRTVDDIVDLLAAQLGSGEAAAS</sequence>
<dbReference type="eggNOG" id="COG0236">
    <property type="taxonomic scope" value="Bacteria"/>
</dbReference>